<reference evidence="1" key="1">
    <citation type="submission" date="2023-01" db="EMBL/GenBank/DDBJ databases">
        <title>Human gut microbiome strain richness.</title>
        <authorList>
            <person name="Chen-Liaw A."/>
        </authorList>
    </citation>
    <scope>NUCLEOTIDE SEQUENCE</scope>
    <source>
        <strain evidence="1">B1_m1001713B170214d0_201011</strain>
    </source>
</reference>
<proteinExistence type="predicted"/>
<dbReference type="EMBL" id="JAQLGM010000067">
    <property type="protein sequence ID" value="MDB2002325.1"/>
    <property type="molecule type" value="Genomic_DNA"/>
</dbReference>
<gene>
    <name evidence="1" type="ORF">PM006_19175</name>
</gene>
<protein>
    <submittedName>
        <fullName evidence="1">DUF4145 domain-containing protein</fullName>
    </submittedName>
</protein>
<name>A0AAW6AVG9_CLOSY</name>
<organism evidence="1 2">
    <name type="scientific">Clostridium symbiosum</name>
    <name type="common">Bacteroides symbiosus</name>
    <dbReference type="NCBI Taxonomy" id="1512"/>
    <lineage>
        <taxon>Bacteria</taxon>
        <taxon>Bacillati</taxon>
        <taxon>Bacillota</taxon>
        <taxon>Clostridia</taxon>
        <taxon>Lachnospirales</taxon>
        <taxon>Lachnospiraceae</taxon>
        <taxon>Otoolea</taxon>
    </lineage>
</organism>
<dbReference type="AlphaFoldDB" id="A0AAW6AVG9"/>
<evidence type="ECO:0000313" key="1">
    <source>
        <dbReference type="EMBL" id="MDB2002325.1"/>
    </source>
</evidence>
<comment type="caution">
    <text evidence="1">The sequence shown here is derived from an EMBL/GenBank/DDBJ whole genome shotgun (WGS) entry which is preliminary data.</text>
</comment>
<dbReference type="Proteomes" id="UP001300871">
    <property type="component" value="Unassembled WGS sequence"/>
</dbReference>
<dbReference type="RefSeq" id="WP_215629190.1">
    <property type="nucleotide sequence ID" value="NZ_JAQFAI010000024.1"/>
</dbReference>
<sequence>MGMIRIYTDDSMDLTEVSYKEFCEDNALKEVTECPNCHTSVYFDLMCDAEGETGTHCTILQCPKCREIIMKRWDESDEDGEYNTIVGIYPQTVKERKFDNIAAKISSSFILVYNQANAAESYNLGEIAGMGYRKAMEYLIKDYAINRFPEDKEIIIKKALSKCIDEYVTEPKIKAMAKGAVWIGNDETHYVRKWIDKDISDMKRLIDLTLYWMNFERMTEEYKEKMKL</sequence>
<accession>A0AAW6AVG9</accession>
<evidence type="ECO:0000313" key="2">
    <source>
        <dbReference type="Proteomes" id="UP001300871"/>
    </source>
</evidence>